<organism evidence="1 2">
    <name type="scientific">Nonomuraea endophytica</name>
    <dbReference type="NCBI Taxonomy" id="714136"/>
    <lineage>
        <taxon>Bacteria</taxon>
        <taxon>Bacillati</taxon>
        <taxon>Actinomycetota</taxon>
        <taxon>Actinomycetes</taxon>
        <taxon>Streptosporangiales</taxon>
        <taxon>Streptosporangiaceae</taxon>
        <taxon>Nonomuraea</taxon>
    </lineage>
</organism>
<keyword evidence="1" id="KW-0808">Transferase</keyword>
<protein>
    <submittedName>
        <fullName evidence="1">Glycosyltransferase involved in cell wall biosynthesis</fullName>
    </submittedName>
</protein>
<evidence type="ECO:0000313" key="1">
    <source>
        <dbReference type="EMBL" id="MBB5078689.1"/>
    </source>
</evidence>
<dbReference type="Proteomes" id="UP000568380">
    <property type="component" value="Unassembled WGS sequence"/>
</dbReference>
<dbReference type="GO" id="GO:0016740">
    <property type="term" value="F:transferase activity"/>
    <property type="evidence" value="ECO:0007669"/>
    <property type="project" value="UniProtKB-KW"/>
</dbReference>
<dbReference type="EMBL" id="JACHIN010000005">
    <property type="protein sequence ID" value="MBB5078689.1"/>
    <property type="molecule type" value="Genomic_DNA"/>
</dbReference>
<accession>A0A7W8A389</accession>
<proteinExistence type="predicted"/>
<comment type="caution">
    <text evidence="1">The sequence shown here is derived from an EMBL/GenBank/DDBJ whole genome shotgun (WGS) entry which is preliminary data.</text>
</comment>
<dbReference type="AlphaFoldDB" id="A0A7W8A389"/>
<gene>
    <name evidence="1" type="ORF">HNR40_004175</name>
</gene>
<sequence>MSPDHHGSHRKLLSSRTAPARTGRIDAIVIPTARPPAFLDHAADLAKQLGCPVVALCSGPRTGAALVRRRLPWVIAADFPGPEQLRLPDFATSRVLPHSFQRSGDLAAKRNAGLLLARMMGWRNLAFLDDDIVVSSPGDLRSAAALLDEHGAVALSVSGYPDNSVVCHAYRDVGGDQDTFVGSGALVVDTAQARSFFPDVYNEDWFFVLEVPRLAVTGRMWQAPYDPYESPERARDEEFGDVLAEGIFWLLDDRRPVSEADLEHWRTFLRRRRSFIEHIHARLPEADPAKRTPMEESLRAALGRLTRITPELCVRYLDAWRDDLRVWRDHLEDLRPAGSMEEALASLGVTNLVTDLSTR</sequence>
<dbReference type="RefSeq" id="WP_184963637.1">
    <property type="nucleotide sequence ID" value="NZ_JACHIN010000005.1"/>
</dbReference>
<reference evidence="1 2" key="1">
    <citation type="submission" date="2020-08" db="EMBL/GenBank/DDBJ databases">
        <title>Genomic Encyclopedia of Type Strains, Phase IV (KMG-IV): sequencing the most valuable type-strain genomes for metagenomic binning, comparative biology and taxonomic classification.</title>
        <authorList>
            <person name="Goeker M."/>
        </authorList>
    </citation>
    <scope>NUCLEOTIDE SEQUENCE [LARGE SCALE GENOMIC DNA]</scope>
    <source>
        <strain evidence="1 2">DSM 45385</strain>
    </source>
</reference>
<evidence type="ECO:0000313" key="2">
    <source>
        <dbReference type="Proteomes" id="UP000568380"/>
    </source>
</evidence>
<keyword evidence="2" id="KW-1185">Reference proteome</keyword>
<name>A0A7W8A389_9ACTN</name>
<dbReference type="SUPFAM" id="SSF53448">
    <property type="entry name" value="Nucleotide-diphospho-sugar transferases"/>
    <property type="match status" value="1"/>
</dbReference>
<dbReference type="InterPro" id="IPR029044">
    <property type="entry name" value="Nucleotide-diphossugar_trans"/>
</dbReference>